<proteinExistence type="predicted"/>
<comment type="catalytic activity">
    <reaction evidence="7">
        <text>L-threonyl-[protein] + ATP = O-phospho-L-threonyl-[protein] + ADP + H(+)</text>
        <dbReference type="Rhea" id="RHEA:46608"/>
        <dbReference type="Rhea" id="RHEA-COMP:11060"/>
        <dbReference type="Rhea" id="RHEA-COMP:11605"/>
        <dbReference type="ChEBI" id="CHEBI:15378"/>
        <dbReference type="ChEBI" id="CHEBI:30013"/>
        <dbReference type="ChEBI" id="CHEBI:30616"/>
        <dbReference type="ChEBI" id="CHEBI:61977"/>
        <dbReference type="ChEBI" id="CHEBI:456216"/>
        <dbReference type="EC" id="2.7.11.1"/>
    </reaction>
</comment>
<protein>
    <recommendedName>
        <fullName evidence="1">non-specific serine/threonine protein kinase</fullName>
        <ecNumber evidence="1">2.7.11.1</ecNumber>
    </recommendedName>
</protein>
<dbReference type="SUPFAM" id="SSF56112">
    <property type="entry name" value="Protein kinase-like (PK-like)"/>
    <property type="match status" value="1"/>
</dbReference>
<keyword evidence="2" id="KW-0723">Serine/threonine-protein kinase</keyword>
<dbReference type="GO" id="GO:0004674">
    <property type="term" value="F:protein serine/threonine kinase activity"/>
    <property type="evidence" value="ECO:0007669"/>
    <property type="project" value="UniProtKB-EC"/>
</dbReference>
<dbReference type="InterPro" id="IPR011009">
    <property type="entry name" value="Kinase-like_dom_sf"/>
</dbReference>
<dbReference type="Gene3D" id="3.30.200.20">
    <property type="entry name" value="Phosphorylase Kinase, domain 1"/>
    <property type="match status" value="1"/>
</dbReference>
<accession>A0ABS4TUN0</accession>
<dbReference type="InterPro" id="IPR031634">
    <property type="entry name" value="PknG_rubred"/>
</dbReference>
<dbReference type="Proteomes" id="UP001519332">
    <property type="component" value="Unassembled WGS sequence"/>
</dbReference>
<dbReference type="SUPFAM" id="SSF48452">
    <property type="entry name" value="TPR-like"/>
    <property type="match status" value="1"/>
</dbReference>
<evidence type="ECO:0000256" key="1">
    <source>
        <dbReference type="ARBA" id="ARBA00012513"/>
    </source>
</evidence>
<dbReference type="PANTHER" id="PTHR24363:SF0">
    <property type="entry name" value="SERINE_THREONINE KINASE LIKE DOMAIN CONTAINING 1"/>
    <property type="match status" value="1"/>
</dbReference>
<keyword evidence="11" id="KW-1185">Reference proteome</keyword>
<dbReference type="EMBL" id="JAGINW010000001">
    <property type="protein sequence ID" value="MBP2327650.1"/>
    <property type="molecule type" value="Genomic_DNA"/>
</dbReference>
<evidence type="ECO:0000259" key="9">
    <source>
        <dbReference type="PROSITE" id="PS50011"/>
    </source>
</evidence>
<dbReference type="CDD" id="cd14014">
    <property type="entry name" value="STKc_PknB_like"/>
    <property type="match status" value="1"/>
</dbReference>
<feature type="domain" description="Protein kinase" evidence="9">
    <location>
        <begin position="52"/>
        <end position="340"/>
    </location>
</feature>
<evidence type="ECO:0000256" key="2">
    <source>
        <dbReference type="ARBA" id="ARBA00022527"/>
    </source>
</evidence>
<evidence type="ECO:0000313" key="11">
    <source>
        <dbReference type="Proteomes" id="UP001519332"/>
    </source>
</evidence>
<organism evidence="10 11">
    <name type="scientific">Kibdelosporangium banguiense</name>
    <dbReference type="NCBI Taxonomy" id="1365924"/>
    <lineage>
        <taxon>Bacteria</taxon>
        <taxon>Bacillati</taxon>
        <taxon>Actinomycetota</taxon>
        <taxon>Actinomycetes</taxon>
        <taxon>Pseudonocardiales</taxon>
        <taxon>Pseudonocardiaceae</taxon>
        <taxon>Kibdelosporangium</taxon>
    </lineage>
</organism>
<dbReference type="PANTHER" id="PTHR24363">
    <property type="entry name" value="SERINE/THREONINE PROTEIN KINASE"/>
    <property type="match status" value="1"/>
</dbReference>
<evidence type="ECO:0000256" key="3">
    <source>
        <dbReference type="ARBA" id="ARBA00022679"/>
    </source>
</evidence>
<dbReference type="Gene3D" id="1.10.510.10">
    <property type="entry name" value="Transferase(Phosphotransferase) domain 1"/>
    <property type="match status" value="1"/>
</dbReference>
<comment type="catalytic activity">
    <reaction evidence="8">
        <text>L-seryl-[protein] + ATP = O-phospho-L-seryl-[protein] + ADP + H(+)</text>
        <dbReference type="Rhea" id="RHEA:17989"/>
        <dbReference type="Rhea" id="RHEA-COMP:9863"/>
        <dbReference type="Rhea" id="RHEA-COMP:11604"/>
        <dbReference type="ChEBI" id="CHEBI:15378"/>
        <dbReference type="ChEBI" id="CHEBI:29999"/>
        <dbReference type="ChEBI" id="CHEBI:30616"/>
        <dbReference type="ChEBI" id="CHEBI:83421"/>
        <dbReference type="ChEBI" id="CHEBI:456216"/>
        <dbReference type="EC" id="2.7.11.1"/>
    </reaction>
</comment>
<comment type="caution">
    <text evidence="10">The sequence shown here is derived from an EMBL/GenBank/DDBJ whole genome shotgun (WGS) entry which is preliminary data.</text>
</comment>
<dbReference type="Pfam" id="PF16919">
    <property type="entry name" value="PknG_rubred"/>
    <property type="match status" value="1"/>
</dbReference>
<gene>
    <name evidence="10" type="ORF">JOF56_008035</name>
</gene>
<evidence type="ECO:0000256" key="7">
    <source>
        <dbReference type="ARBA" id="ARBA00047899"/>
    </source>
</evidence>
<dbReference type="SMART" id="SM00220">
    <property type="entry name" value="S_TKc"/>
    <property type="match status" value="1"/>
</dbReference>
<dbReference type="Pfam" id="PF00069">
    <property type="entry name" value="Pkinase"/>
    <property type="match status" value="1"/>
</dbReference>
<keyword evidence="6" id="KW-0067">ATP-binding</keyword>
<reference evidence="10 11" key="1">
    <citation type="submission" date="2021-03" db="EMBL/GenBank/DDBJ databases">
        <title>Sequencing the genomes of 1000 actinobacteria strains.</title>
        <authorList>
            <person name="Klenk H.-P."/>
        </authorList>
    </citation>
    <scope>NUCLEOTIDE SEQUENCE [LARGE SCALE GENOMIC DNA]</scope>
    <source>
        <strain evidence="10 11">DSM 46670</strain>
    </source>
</reference>
<keyword evidence="5 10" id="KW-0418">Kinase</keyword>
<evidence type="ECO:0000256" key="8">
    <source>
        <dbReference type="ARBA" id="ARBA00048679"/>
    </source>
</evidence>
<evidence type="ECO:0000256" key="4">
    <source>
        <dbReference type="ARBA" id="ARBA00022741"/>
    </source>
</evidence>
<evidence type="ECO:0000256" key="6">
    <source>
        <dbReference type="ARBA" id="ARBA00022840"/>
    </source>
</evidence>
<dbReference type="Gene3D" id="1.25.40.10">
    <property type="entry name" value="Tetratricopeptide repeat domain"/>
    <property type="match status" value="2"/>
</dbReference>
<dbReference type="InterPro" id="IPR011990">
    <property type="entry name" value="TPR-like_helical_dom_sf"/>
</dbReference>
<dbReference type="EC" id="2.7.11.1" evidence="1"/>
<sequence>MPESQRFCRTCGAPVGRERNGRPGLTRGFCTKDGTPFSFAPTLSAGDLVDRYEIDRCIARGGQGWIYLARDTHLSDSGAEHHVVLKGLIDTEDQEAVEQAVQERRYLIDVDHPNIVKINDFVQHPDPLTGTMAGYIVMEYIDGRSLLELHRGHRDELGRRASMPLAHVLAYGLEVLQALGHLHEKGLLYCDFKPDNAMQTGDQLKLIDLGAVVRADSLPRTFLGTPGYQAPEVEETGPSVLSDLYTVGRSLAVLSFKFEGFSGKFRHTLPPQQDIPLLTEQESYYRFLRRATHPQPELRFSSAAEMRGQLEGVLLEVLSAQDQEARPAVSTWFTVERRTFGTDAGVADQVDWSAVGQALPSPLVDPRDPGASYLAAIAAADPDDVIEMLVGIPVSSPEVVLQLAGARIAAGEIEAAREGLDDYAETAPHDWRVAWYRGLAALADGDPDEARTEFEMVYDALPGELPPKLALAASAEWDGDDRAAGPLYQRVWHTDNRYLSAAFGVARVSRRSGDLTAVMAALDDVPAGTQWHVPAKILVLRAALDWVSANHDFSDTGMVLGHPLEDRPLRFGLEKAYRDLAKVTDDIDRRIALVKAANKVRPRTLF</sequence>
<dbReference type="InterPro" id="IPR031636">
    <property type="entry name" value="PknG_TPR"/>
</dbReference>
<dbReference type="Pfam" id="PF16918">
    <property type="entry name" value="PknG_TPR"/>
    <property type="match status" value="1"/>
</dbReference>
<dbReference type="InterPro" id="IPR000719">
    <property type="entry name" value="Prot_kinase_dom"/>
</dbReference>
<keyword evidence="4" id="KW-0547">Nucleotide-binding</keyword>
<name>A0ABS4TUN0_9PSEU</name>
<dbReference type="PROSITE" id="PS50011">
    <property type="entry name" value="PROTEIN_KINASE_DOM"/>
    <property type="match status" value="1"/>
</dbReference>
<keyword evidence="3 10" id="KW-0808">Transferase</keyword>
<evidence type="ECO:0000313" key="10">
    <source>
        <dbReference type="EMBL" id="MBP2327650.1"/>
    </source>
</evidence>
<evidence type="ECO:0000256" key="5">
    <source>
        <dbReference type="ARBA" id="ARBA00022777"/>
    </source>
</evidence>